<feature type="transmembrane region" description="Helical" evidence="9">
    <location>
        <begin position="260"/>
        <end position="281"/>
    </location>
</feature>
<keyword evidence="7 9" id="KW-1133">Transmembrane helix</keyword>
<dbReference type="InterPro" id="IPR011701">
    <property type="entry name" value="MFS"/>
</dbReference>
<dbReference type="GO" id="GO:0022857">
    <property type="term" value="F:transmembrane transporter activity"/>
    <property type="evidence" value="ECO:0007669"/>
    <property type="project" value="InterPro"/>
</dbReference>
<dbReference type="Gene3D" id="1.20.1250.20">
    <property type="entry name" value="MFS general substrate transporter like domains"/>
    <property type="match status" value="2"/>
</dbReference>
<comment type="similarity">
    <text evidence="2">Belongs to the major facilitator superfamily. Set transporter family.</text>
</comment>
<evidence type="ECO:0000256" key="1">
    <source>
        <dbReference type="ARBA" id="ARBA00004651"/>
    </source>
</evidence>
<name>A0A3Q8S5H7_9BACL</name>
<feature type="transmembrane region" description="Helical" evidence="9">
    <location>
        <begin position="144"/>
        <end position="164"/>
    </location>
</feature>
<feature type="transmembrane region" description="Helical" evidence="9">
    <location>
        <begin position="288"/>
        <end position="307"/>
    </location>
</feature>
<organism evidence="11 12">
    <name type="scientific">Paenibacillus lentus</name>
    <dbReference type="NCBI Taxonomy" id="1338368"/>
    <lineage>
        <taxon>Bacteria</taxon>
        <taxon>Bacillati</taxon>
        <taxon>Bacillota</taxon>
        <taxon>Bacilli</taxon>
        <taxon>Bacillales</taxon>
        <taxon>Paenibacillaceae</taxon>
        <taxon>Paenibacillus</taxon>
    </lineage>
</organism>
<evidence type="ECO:0000259" key="10">
    <source>
        <dbReference type="PROSITE" id="PS50850"/>
    </source>
</evidence>
<dbReference type="Pfam" id="PF07690">
    <property type="entry name" value="MFS_1"/>
    <property type="match status" value="1"/>
</dbReference>
<reference evidence="11 12" key="1">
    <citation type="submission" date="2018-11" db="EMBL/GenBank/DDBJ databases">
        <title>Genome sequencing of Paenibacillus lentus DSM25539(T).</title>
        <authorList>
            <person name="Kook J.-K."/>
            <person name="Park S.-N."/>
            <person name="Lim Y.K."/>
        </authorList>
    </citation>
    <scope>NUCLEOTIDE SEQUENCE [LARGE SCALE GENOMIC DNA]</scope>
    <source>
        <strain evidence="11 12">DSM 25539</strain>
    </source>
</reference>
<dbReference type="RefSeq" id="WP_125083480.1">
    <property type="nucleotide sequence ID" value="NZ_CP034248.1"/>
</dbReference>
<dbReference type="AlphaFoldDB" id="A0A3Q8S5H7"/>
<dbReference type="PROSITE" id="PS50850">
    <property type="entry name" value="MFS"/>
    <property type="match status" value="1"/>
</dbReference>
<keyword evidence="8 9" id="KW-0472">Membrane</keyword>
<evidence type="ECO:0000256" key="8">
    <source>
        <dbReference type="ARBA" id="ARBA00023136"/>
    </source>
</evidence>
<evidence type="ECO:0000256" key="5">
    <source>
        <dbReference type="ARBA" id="ARBA00022597"/>
    </source>
</evidence>
<comment type="subcellular location">
    <subcellularLocation>
        <location evidence="1">Cell membrane</location>
        <topology evidence="1">Multi-pass membrane protein</topology>
    </subcellularLocation>
</comment>
<evidence type="ECO:0000256" key="4">
    <source>
        <dbReference type="ARBA" id="ARBA00022475"/>
    </source>
</evidence>
<dbReference type="CDD" id="cd17471">
    <property type="entry name" value="MFS_Set"/>
    <property type="match status" value="1"/>
</dbReference>
<feature type="transmembrane region" description="Helical" evidence="9">
    <location>
        <begin position="347"/>
        <end position="368"/>
    </location>
</feature>
<feature type="transmembrane region" description="Helical" evidence="9">
    <location>
        <begin position="44"/>
        <end position="67"/>
    </location>
</feature>
<feature type="domain" description="Major facilitator superfamily (MFS) profile" evidence="10">
    <location>
        <begin position="12"/>
        <end position="393"/>
    </location>
</feature>
<keyword evidence="12" id="KW-1185">Reference proteome</keyword>
<dbReference type="PANTHER" id="PTHR23535:SF2">
    <property type="entry name" value="SUGAR EFFLUX TRANSPORTER A-RELATED"/>
    <property type="match status" value="1"/>
</dbReference>
<dbReference type="EMBL" id="CP034248">
    <property type="protein sequence ID" value="AZK47454.1"/>
    <property type="molecule type" value="Genomic_DNA"/>
</dbReference>
<dbReference type="PANTHER" id="PTHR23535">
    <property type="entry name" value="SUGAR EFFLUX TRANSPORTER A-RELATED"/>
    <property type="match status" value="1"/>
</dbReference>
<feature type="transmembrane region" description="Helical" evidence="9">
    <location>
        <begin position="313"/>
        <end position="335"/>
    </location>
</feature>
<keyword evidence="3" id="KW-0813">Transport</keyword>
<keyword evidence="5" id="KW-0762">Sugar transport</keyword>
<feature type="transmembrane region" description="Helical" evidence="9">
    <location>
        <begin position="79"/>
        <end position="97"/>
    </location>
</feature>
<dbReference type="KEGG" id="plen:EIM92_15905"/>
<feature type="transmembrane region" description="Helical" evidence="9">
    <location>
        <begin position="223"/>
        <end position="248"/>
    </location>
</feature>
<proteinExistence type="inferred from homology"/>
<sequence length="413" mass="44540">MKSVLNMMRNPAVLLLSVCIFFIGMGYSLTLPFMPLFGVEKVGMTPLSLGTFLAVGSLCGIICSTIIGRLSDKKPVRKWIVIGSSASASLGYVFYAFNENYVVLFIVVSTLIAVSYAAFPQLFSLAREITEREASVDIPVVMSVMRALVSLAWIVGPVIASFVIQKFDYQGLFLTVAAMYLLVGLFVLFLPAETQNVRPTNTSTEQTTATKINFKNVLLSPHVIFALLAFMAFEIANSMGGIVTPLYITQDLSGEKLDVGIIAGINAALQVPIMITLGLMAKRFGSSLLMNFAGLFGAAYYLFLMLTQSTIHIMAVQILSAIFIAIVLGIGMTFFQDLIPKMVGTATTLYNNANIIGSMGGGLLAGLIGEYYPIKTVILASAILCFMGFALLKISTVSNASRLRIKKGDSYEG</sequence>
<dbReference type="InterPro" id="IPR020846">
    <property type="entry name" value="MFS_dom"/>
</dbReference>
<feature type="transmembrane region" description="Helical" evidence="9">
    <location>
        <begin position="374"/>
        <end position="394"/>
    </location>
</feature>
<evidence type="ECO:0000256" key="3">
    <source>
        <dbReference type="ARBA" id="ARBA00022448"/>
    </source>
</evidence>
<dbReference type="InterPro" id="IPR036259">
    <property type="entry name" value="MFS_trans_sf"/>
</dbReference>
<evidence type="ECO:0000256" key="6">
    <source>
        <dbReference type="ARBA" id="ARBA00022692"/>
    </source>
</evidence>
<keyword evidence="4" id="KW-1003">Cell membrane</keyword>
<dbReference type="GO" id="GO:0005886">
    <property type="term" value="C:plasma membrane"/>
    <property type="evidence" value="ECO:0007669"/>
    <property type="project" value="UniProtKB-SubCell"/>
</dbReference>
<feature type="transmembrane region" description="Helical" evidence="9">
    <location>
        <begin position="103"/>
        <end position="123"/>
    </location>
</feature>
<keyword evidence="6 9" id="KW-0812">Transmembrane</keyword>
<dbReference type="SUPFAM" id="SSF103473">
    <property type="entry name" value="MFS general substrate transporter"/>
    <property type="match status" value="1"/>
</dbReference>
<protein>
    <submittedName>
        <fullName evidence="11">MFS transporter</fullName>
    </submittedName>
</protein>
<evidence type="ECO:0000256" key="7">
    <source>
        <dbReference type="ARBA" id="ARBA00022989"/>
    </source>
</evidence>
<feature type="transmembrane region" description="Helical" evidence="9">
    <location>
        <begin position="170"/>
        <end position="190"/>
    </location>
</feature>
<evidence type="ECO:0000256" key="9">
    <source>
        <dbReference type="SAM" id="Phobius"/>
    </source>
</evidence>
<dbReference type="Proteomes" id="UP000273145">
    <property type="component" value="Chromosome"/>
</dbReference>
<gene>
    <name evidence="11" type="ORF">EIM92_15905</name>
</gene>
<evidence type="ECO:0000313" key="11">
    <source>
        <dbReference type="EMBL" id="AZK47454.1"/>
    </source>
</evidence>
<dbReference type="OrthoDB" id="7337792at2"/>
<evidence type="ECO:0000313" key="12">
    <source>
        <dbReference type="Proteomes" id="UP000273145"/>
    </source>
</evidence>
<accession>A0A3Q8S5H7</accession>
<evidence type="ECO:0000256" key="2">
    <source>
        <dbReference type="ARBA" id="ARBA00006523"/>
    </source>
</evidence>